<evidence type="ECO:0000259" key="6">
    <source>
        <dbReference type="Pfam" id="PF01694"/>
    </source>
</evidence>
<gene>
    <name evidence="7" type="ORF">LITE_LOCUS26100</name>
</gene>
<dbReference type="AlphaFoldDB" id="A0AAV0LYH7"/>
<dbReference type="PANTHER" id="PTHR43731">
    <property type="entry name" value="RHOMBOID PROTEASE"/>
    <property type="match status" value="1"/>
</dbReference>
<proteinExistence type="inferred from homology"/>
<evidence type="ECO:0000256" key="1">
    <source>
        <dbReference type="ARBA" id="ARBA00004141"/>
    </source>
</evidence>
<keyword evidence="3" id="KW-0812">Transmembrane</keyword>
<dbReference type="EMBL" id="CAMGYJ010000006">
    <property type="protein sequence ID" value="CAI0439311.1"/>
    <property type="molecule type" value="Genomic_DNA"/>
</dbReference>
<comment type="similarity">
    <text evidence="2">Belongs to the peptidase S54 family.</text>
</comment>
<organism evidence="7 8">
    <name type="scientific">Linum tenue</name>
    <dbReference type="NCBI Taxonomy" id="586396"/>
    <lineage>
        <taxon>Eukaryota</taxon>
        <taxon>Viridiplantae</taxon>
        <taxon>Streptophyta</taxon>
        <taxon>Embryophyta</taxon>
        <taxon>Tracheophyta</taxon>
        <taxon>Spermatophyta</taxon>
        <taxon>Magnoliopsida</taxon>
        <taxon>eudicotyledons</taxon>
        <taxon>Gunneridae</taxon>
        <taxon>Pentapetalae</taxon>
        <taxon>rosids</taxon>
        <taxon>fabids</taxon>
        <taxon>Malpighiales</taxon>
        <taxon>Linaceae</taxon>
        <taxon>Linum</taxon>
    </lineage>
</organism>
<feature type="domain" description="Peptidase S54 rhomboid" evidence="6">
    <location>
        <begin position="164"/>
        <end position="189"/>
    </location>
</feature>
<evidence type="ECO:0000256" key="3">
    <source>
        <dbReference type="ARBA" id="ARBA00022692"/>
    </source>
</evidence>
<protein>
    <recommendedName>
        <fullName evidence="6">Peptidase S54 rhomboid domain-containing protein</fullName>
    </recommendedName>
</protein>
<evidence type="ECO:0000256" key="4">
    <source>
        <dbReference type="ARBA" id="ARBA00022989"/>
    </source>
</evidence>
<dbReference type="SUPFAM" id="SSF144091">
    <property type="entry name" value="Rhomboid-like"/>
    <property type="match status" value="2"/>
</dbReference>
<sequence length="392" mass="43417">MMGSSLSSSAAGIPPWWVQFDIQKAGVSAAAISLRTTAGSFRIDYLLRSFFKKFPHLNHIPRVKDLWCEKASQIQDFNLLKTSNDLFASTSAYCLCLLHGTEEEKNSGTKKQTHSETSGRKPSGGRLCTNVLLAVNVLVFAAQIATDGKLLFMGAKVNSLIDRGEIWRLVTSSFLHSGFLHLMVNSWSFEPLIFFFVMAGSVRLKCALQSVQVNCYSLNSVGPTIESLIGPKRFLAVYFTSAIASSATSYWLCKGPSVGASGAVFGLVGLLRLERYETLLISLWVGSLAVYVMRHKTMIRGGKQELQYIAQMILLNMVRVIGLLNPQIDNWGHIMYEITIHEIVRRVVGGIATSWVVGPAWTLDYLSKDGRRVFIDRAPLKSLTTRKRNGVP</sequence>
<name>A0AAV0LYH7_9ROSI</name>
<comment type="subcellular location">
    <subcellularLocation>
        <location evidence="1">Membrane</location>
        <topology evidence="1">Multi-pass membrane protein</topology>
    </subcellularLocation>
</comment>
<feature type="domain" description="Peptidase S54 rhomboid" evidence="6">
    <location>
        <begin position="212"/>
        <end position="334"/>
    </location>
</feature>
<dbReference type="Gene3D" id="1.20.1540.10">
    <property type="entry name" value="Rhomboid-like"/>
    <property type="match status" value="2"/>
</dbReference>
<dbReference type="InterPro" id="IPR035952">
    <property type="entry name" value="Rhomboid-like_sf"/>
</dbReference>
<dbReference type="Proteomes" id="UP001154282">
    <property type="component" value="Unassembled WGS sequence"/>
</dbReference>
<reference evidence="7" key="1">
    <citation type="submission" date="2022-08" db="EMBL/GenBank/DDBJ databases">
        <authorList>
            <person name="Gutierrez-Valencia J."/>
        </authorList>
    </citation>
    <scope>NUCLEOTIDE SEQUENCE</scope>
</reference>
<keyword evidence="4" id="KW-1133">Transmembrane helix</keyword>
<dbReference type="GO" id="GO:0031969">
    <property type="term" value="C:chloroplast membrane"/>
    <property type="evidence" value="ECO:0007669"/>
    <property type="project" value="TreeGrafter"/>
</dbReference>
<keyword evidence="8" id="KW-1185">Reference proteome</keyword>
<dbReference type="InterPro" id="IPR050925">
    <property type="entry name" value="Rhomboid_protease_S54"/>
</dbReference>
<evidence type="ECO:0000256" key="5">
    <source>
        <dbReference type="ARBA" id="ARBA00023136"/>
    </source>
</evidence>
<accession>A0AAV0LYH7</accession>
<evidence type="ECO:0000313" key="8">
    <source>
        <dbReference type="Proteomes" id="UP001154282"/>
    </source>
</evidence>
<dbReference type="Pfam" id="PF01694">
    <property type="entry name" value="Rhomboid"/>
    <property type="match status" value="2"/>
</dbReference>
<dbReference type="InterPro" id="IPR022764">
    <property type="entry name" value="Peptidase_S54_rhomboid_dom"/>
</dbReference>
<dbReference type="GO" id="GO:0004252">
    <property type="term" value="F:serine-type endopeptidase activity"/>
    <property type="evidence" value="ECO:0007669"/>
    <property type="project" value="InterPro"/>
</dbReference>
<comment type="caution">
    <text evidence="7">The sequence shown here is derived from an EMBL/GenBank/DDBJ whole genome shotgun (WGS) entry which is preliminary data.</text>
</comment>
<evidence type="ECO:0000256" key="2">
    <source>
        <dbReference type="ARBA" id="ARBA00009045"/>
    </source>
</evidence>
<dbReference type="PANTHER" id="PTHR43731:SF26">
    <property type="entry name" value="RHOMBOID-LIKE PROTEIN 10, CHLOROPLASTIC"/>
    <property type="match status" value="1"/>
</dbReference>
<keyword evidence="5" id="KW-0472">Membrane</keyword>
<evidence type="ECO:0000313" key="7">
    <source>
        <dbReference type="EMBL" id="CAI0439311.1"/>
    </source>
</evidence>